<dbReference type="EMBL" id="CDMZ01001731">
    <property type="protein sequence ID" value="CEM36749.1"/>
    <property type="molecule type" value="Genomic_DNA"/>
</dbReference>
<feature type="region of interest" description="Disordered" evidence="1">
    <location>
        <begin position="157"/>
        <end position="183"/>
    </location>
</feature>
<feature type="compositionally biased region" description="Polar residues" evidence="1">
    <location>
        <begin position="884"/>
        <end position="911"/>
    </location>
</feature>
<evidence type="ECO:0000256" key="1">
    <source>
        <dbReference type="SAM" id="MobiDB-lite"/>
    </source>
</evidence>
<feature type="region of interest" description="Disordered" evidence="1">
    <location>
        <begin position="1272"/>
        <end position="1295"/>
    </location>
</feature>
<feature type="region of interest" description="Disordered" evidence="1">
    <location>
        <begin position="1027"/>
        <end position="1118"/>
    </location>
</feature>
<feature type="compositionally biased region" description="Basic and acidic residues" evidence="1">
    <location>
        <begin position="447"/>
        <end position="462"/>
    </location>
</feature>
<feature type="compositionally biased region" description="Polar residues" evidence="1">
    <location>
        <begin position="614"/>
        <end position="632"/>
    </location>
</feature>
<feature type="compositionally biased region" description="Basic and acidic residues" evidence="1">
    <location>
        <begin position="63"/>
        <end position="79"/>
    </location>
</feature>
<feature type="compositionally biased region" description="Polar residues" evidence="1">
    <location>
        <begin position="593"/>
        <end position="606"/>
    </location>
</feature>
<feature type="region of interest" description="Disordered" evidence="1">
    <location>
        <begin position="930"/>
        <end position="1001"/>
    </location>
</feature>
<reference evidence="2" key="1">
    <citation type="submission" date="2014-11" db="EMBL/GenBank/DDBJ databases">
        <authorList>
            <person name="Otto D Thomas"/>
            <person name="Naeem Raeece"/>
        </authorList>
    </citation>
    <scope>NUCLEOTIDE SEQUENCE</scope>
</reference>
<proteinExistence type="predicted"/>
<feature type="compositionally biased region" description="Polar residues" evidence="1">
    <location>
        <begin position="725"/>
        <end position="763"/>
    </location>
</feature>
<feature type="region of interest" description="Disordered" evidence="1">
    <location>
        <begin position="1226"/>
        <end position="1252"/>
    </location>
</feature>
<feature type="compositionally biased region" description="Basic residues" evidence="1">
    <location>
        <begin position="336"/>
        <end position="347"/>
    </location>
</feature>
<feature type="region of interest" description="Disordered" evidence="1">
    <location>
        <begin position="725"/>
        <end position="844"/>
    </location>
</feature>
<feature type="compositionally biased region" description="Basic and acidic residues" evidence="1">
    <location>
        <begin position="1082"/>
        <end position="1100"/>
    </location>
</feature>
<feature type="compositionally biased region" description="Gly residues" evidence="1">
    <location>
        <begin position="262"/>
        <end position="271"/>
    </location>
</feature>
<feature type="compositionally biased region" description="Basic and acidic residues" evidence="1">
    <location>
        <begin position="959"/>
        <end position="973"/>
    </location>
</feature>
<feature type="compositionally biased region" description="Low complexity" evidence="1">
    <location>
        <begin position="931"/>
        <end position="943"/>
    </location>
</feature>
<feature type="compositionally biased region" description="Polar residues" evidence="1">
    <location>
        <begin position="981"/>
        <end position="990"/>
    </location>
</feature>
<feature type="compositionally biased region" description="Low complexity" evidence="1">
    <location>
        <begin position="85"/>
        <end position="110"/>
    </location>
</feature>
<accession>A0A0G4GZS7</accession>
<feature type="region of interest" description="Disordered" evidence="1">
    <location>
        <begin position="238"/>
        <end position="642"/>
    </location>
</feature>
<sequence length="1322" mass="141249">MNIVPILNLKLRSGDDKEVRESILWCKFFKGFLRALSCATHRASVEEAVRCEYNSTLATQLESLERENQKGETGEKEKANQPNDSMSVSNATSSSRSSSSSSALGALPASPGDPQGGRSLGTASTVSSRRRSVRYLQAQLMSPPDFYAFVPPQQLARVNSSNSPPCNEKDADTEGGDGSSSAPLTLSQQVAKHTPTPSATATACRLGVNFPAYLDSTSPSRNGLAVLDGFGPIAEESPLVSGASSPAPQVAFPLSSSRKRGGGGIINGGVGTPEKGLSGVMRGDVQGTPADAPSSSSSSADRAAPLDTKDSLSSSHEQTAGERTNKGNISQTGGQRARKQTVKKGTQKPKGGSGANARTQGGLLGPPGNLPRRREAKEAAKKAAAAAEAESPGGQDPFVPPQSLLQVLKKGGDRMQTLADGAIEGGKKPKEDVPPAAGKTLNANVRLRVEERRARWRAEQRQHNQTGAAARGCAQGKSKSPMKKEKEKEKEKEGPSGIKKEKERDTHGSQGKVSDVPCRIGGLRRADDKIQRKGKVSFRFSQMPVAASAGEGGAGGKTEPPQKKEKPIGGPPQNHPCGPAPRGGASMAKSRSRSFPSLSLDTNEGLPSQPPFAQLNSNPATPENASVRSSAPNAPGYQTGIPMRTTYDFTPARQHRETNIVHPQQPLNHTHTGIQMHPHGSVIGPVWKVSRPQQQMTNEIAPHTNQTPHKQPRFTFSTFSQNLTGRVETRSSPSTPNRATIPSALAQTPHTASQTPQGNVSSSAKRHQRERETTPPGRQGRLQATPARFSAVPSGNAPNKLSNRLQIHTRSASASRLLEENPPRPRPPLISRAVSPPFTFSRIDNTKQNHNRMESERNDTPTPIDMFKNRLLTPPREHVARSAGSRTPATAKRNTPTGRTQQHANPVNVSPLSGELPRCSQGLRALISPPNKANARKAANVRAARAEEQHRRRMAVAKGKGDTHASGTERERGTAVAPLVAQQQQTAPSRSESRNRGSRALTPVPAFLASALESLLRDRQEFARGPCAAGIPLNTDKRNKKTSLTSKPEGSDPLNRCIAQFEQKNRTPKAARQTSTHQTPCRQEDRGSGKGGKKENEKADPSSGQTHAPSSLPPTALIPPAFAFKSEAVNTNMNQPGPHGPLLSNANGPLVTVHFSPPHRGPRISFPHPHPPHPQPQTAMQMPPHAILPHSRSSLNLTTTPAVPPMSNALVKRLSPPGISQHPYQYQHKAQPQQQQQQTQTAKMGAGYAKPPSALPLKAAHATAALPPAWHTLLPSSAVPPQQQQQQNRQPQPMQHQHLLYPPHSLQAGGVGRPAVAGCMYR</sequence>
<gene>
    <name evidence="2" type="ORF">Cvel_24083</name>
</gene>
<feature type="compositionally biased region" description="Basic and acidic residues" evidence="1">
    <location>
        <begin position="482"/>
        <end position="507"/>
    </location>
</feature>
<feature type="compositionally biased region" description="Basic and acidic residues" evidence="1">
    <location>
        <begin position="372"/>
        <end position="381"/>
    </location>
</feature>
<name>A0A0G4GZS7_9ALVE</name>
<dbReference type="VEuPathDB" id="CryptoDB:Cvel_24083"/>
<feature type="region of interest" description="Disordered" evidence="1">
    <location>
        <begin position="62"/>
        <end position="129"/>
    </location>
</feature>
<feature type="compositionally biased region" description="Low complexity" evidence="1">
    <location>
        <begin position="289"/>
        <end position="305"/>
    </location>
</feature>
<feature type="compositionally biased region" description="Polar residues" evidence="1">
    <location>
        <begin position="796"/>
        <end position="814"/>
    </location>
</feature>
<protein>
    <submittedName>
        <fullName evidence="2">Uncharacterized protein</fullName>
    </submittedName>
</protein>
<feature type="compositionally biased region" description="Polar residues" evidence="1">
    <location>
        <begin position="1072"/>
        <end position="1081"/>
    </location>
</feature>
<evidence type="ECO:0000313" key="2">
    <source>
        <dbReference type="EMBL" id="CEM36749.1"/>
    </source>
</evidence>
<feature type="region of interest" description="Disordered" evidence="1">
    <location>
        <begin position="877"/>
        <end position="916"/>
    </location>
</feature>
<organism evidence="2">
    <name type="scientific">Chromera velia CCMP2878</name>
    <dbReference type="NCBI Taxonomy" id="1169474"/>
    <lineage>
        <taxon>Eukaryota</taxon>
        <taxon>Sar</taxon>
        <taxon>Alveolata</taxon>
        <taxon>Colpodellida</taxon>
        <taxon>Chromeraceae</taxon>
        <taxon>Chromera</taxon>
    </lineage>
</organism>